<dbReference type="InterPro" id="IPR006093">
    <property type="entry name" value="Oxy_OxRdtase_FAD_BS"/>
</dbReference>
<dbReference type="EMBL" id="JAIQZJ010000002">
    <property type="protein sequence ID" value="MBZ5737581.1"/>
    <property type="molecule type" value="Genomic_DNA"/>
</dbReference>
<comment type="cofactor">
    <cofactor evidence="1">
        <name>FAD</name>
        <dbReference type="ChEBI" id="CHEBI:57692"/>
    </cofactor>
</comment>
<dbReference type="InterPro" id="IPR016166">
    <property type="entry name" value="FAD-bd_PCMH"/>
</dbReference>
<dbReference type="InterPro" id="IPR016167">
    <property type="entry name" value="FAD-bd_PCMH_sub1"/>
</dbReference>
<dbReference type="InterPro" id="IPR036318">
    <property type="entry name" value="FAD-bd_PCMH-like_sf"/>
</dbReference>
<dbReference type="PROSITE" id="PS51387">
    <property type="entry name" value="FAD_PCMH"/>
    <property type="match status" value="1"/>
</dbReference>
<dbReference type="PANTHER" id="PTHR42973">
    <property type="entry name" value="BINDING OXIDOREDUCTASE, PUTATIVE (AFU_ORTHOLOGUE AFUA_1G17690)-RELATED"/>
    <property type="match status" value="1"/>
</dbReference>
<feature type="domain" description="FAD-binding PCMH-type" evidence="6">
    <location>
        <begin position="37"/>
        <end position="209"/>
    </location>
</feature>
<dbReference type="Gene3D" id="3.30.43.10">
    <property type="entry name" value="Uridine Diphospho-n-acetylenolpyruvylglucosamine Reductase, domain 2"/>
    <property type="match status" value="1"/>
</dbReference>
<keyword evidence="3" id="KW-0285">Flavoprotein</keyword>
<keyword evidence="4" id="KW-0274">FAD</keyword>
<dbReference type="InterPro" id="IPR006094">
    <property type="entry name" value="Oxid_FAD_bind_N"/>
</dbReference>
<evidence type="ECO:0000256" key="2">
    <source>
        <dbReference type="ARBA" id="ARBA00005466"/>
    </source>
</evidence>
<dbReference type="Gene3D" id="3.40.462.20">
    <property type="match status" value="1"/>
</dbReference>
<evidence type="ECO:0000313" key="8">
    <source>
        <dbReference type="Proteomes" id="UP000780875"/>
    </source>
</evidence>
<proteinExistence type="inferred from homology"/>
<evidence type="ECO:0000256" key="5">
    <source>
        <dbReference type="ARBA" id="ARBA00023002"/>
    </source>
</evidence>
<dbReference type="Gene3D" id="3.30.465.10">
    <property type="match status" value="1"/>
</dbReference>
<dbReference type="InterPro" id="IPR050416">
    <property type="entry name" value="FAD-linked_Oxidoreductase"/>
</dbReference>
<evidence type="ECO:0000259" key="6">
    <source>
        <dbReference type="PROSITE" id="PS51387"/>
    </source>
</evidence>
<keyword evidence="8" id="KW-1185">Reference proteome</keyword>
<organism evidence="7 8">
    <name type="scientific">Nocardioides mangrovi</name>
    <dbReference type="NCBI Taxonomy" id="2874580"/>
    <lineage>
        <taxon>Bacteria</taxon>
        <taxon>Bacillati</taxon>
        <taxon>Actinomycetota</taxon>
        <taxon>Actinomycetes</taxon>
        <taxon>Propionibacteriales</taxon>
        <taxon>Nocardioidaceae</taxon>
        <taxon>Nocardioides</taxon>
    </lineage>
</organism>
<sequence>MTTTPTIDSLRTVCEGRVHLPGDPGYDAARLAWNLLVDQRPAAVAVPHTVDEVADVVRAAAAAGLRVAPQSTGHAAAPLNESDLSGVVIVRLSELTGVSIDPEAGTARVVGGTLWADVVAAAAPYGRTAMHGSAGDVSVIGYLLGGGLSFYGRRHGVAANSVRAVEVVTADGSLVRASATEHPDLFWALRGGGGNLGVVVAMEIELLPYAEVFAGMLLWDRERSPEVVRAWAAWTREVPDSVTTSLRLMSFPPLPDLPPFLSGRQIVVIDGAVLEDDDRAAELLAPLRALAPEMDTFGRIPSTGLVAVHMDPPAPVPSVGQHLVVGELTEDAVVALLGEAGPGSTTSLMFAELRHLGGALAHPVEGGGVLTSVAGDYALLGVAMAPFPEAAAQGRADAAALCAAMAPYATGTHVLTFCETRGDLATVYGEGWERLRAVRAEVDPDGVFLANHTIA</sequence>
<keyword evidence="5" id="KW-0560">Oxidoreductase</keyword>
<protein>
    <submittedName>
        <fullName evidence="7">FAD-binding protein</fullName>
    </submittedName>
</protein>
<reference evidence="7 8" key="1">
    <citation type="submission" date="2021-09" db="EMBL/GenBank/DDBJ databases">
        <title>Whole genome sequence of Nocardioides sp. GBK3QG-3.</title>
        <authorList>
            <person name="Tuo L."/>
        </authorList>
    </citation>
    <scope>NUCLEOTIDE SEQUENCE [LARGE SCALE GENOMIC DNA]</scope>
    <source>
        <strain evidence="7 8">GBK3QG-3</strain>
    </source>
</reference>
<name>A0ABS7U9F1_9ACTN</name>
<dbReference type="PROSITE" id="PS00862">
    <property type="entry name" value="OX2_COVAL_FAD"/>
    <property type="match status" value="1"/>
</dbReference>
<comment type="similarity">
    <text evidence="2">Belongs to the oxygen-dependent FAD-linked oxidoreductase family.</text>
</comment>
<comment type="caution">
    <text evidence="7">The sequence shown here is derived from an EMBL/GenBank/DDBJ whole genome shotgun (WGS) entry which is preliminary data.</text>
</comment>
<dbReference type="PANTHER" id="PTHR42973:SF39">
    <property type="entry name" value="FAD-BINDING PCMH-TYPE DOMAIN-CONTAINING PROTEIN"/>
    <property type="match status" value="1"/>
</dbReference>
<dbReference type="InterPro" id="IPR016169">
    <property type="entry name" value="FAD-bd_PCMH_sub2"/>
</dbReference>
<dbReference type="Proteomes" id="UP000780875">
    <property type="component" value="Unassembled WGS sequence"/>
</dbReference>
<evidence type="ECO:0000256" key="1">
    <source>
        <dbReference type="ARBA" id="ARBA00001974"/>
    </source>
</evidence>
<accession>A0ABS7U9F1</accession>
<evidence type="ECO:0000313" key="7">
    <source>
        <dbReference type="EMBL" id="MBZ5737581.1"/>
    </source>
</evidence>
<dbReference type="SUPFAM" id="SSF56176">
    <property type="entry name" value="FAD-binding/transporter-associated domain-like"/>
    <property type="match status" value="1"/>
</dbReference>
<dbReference type="RefSeq" id="WP_224121958.1">
    <property type="nucleotide sequence ID" value="NZ_JAIQZJ010000002.1"/>
</dbReference>
<evidence type="ECO:0000256" key="3">
    <source>
        <dbReference type="ARBA" id="ARBA00022630"/>
    </source>
</evidence>
<dbReference type="Pfam" id="PF01565">
    <property type="entry name" value="FAD_binding_4"/>
    <property type="match status" value="1"/>
</dbReference>
<evidence type="ECO:0000256" key="4">
    <source>
        <dbReference type="ARBA" id="ARBA00022827"/>
    </source>
</evidence>
<gene>
    <name evidence="7" type="ORF">K8U61_05355</name>
</gene>